<dbReference type="Gene3D" id="3.30.1120.90">
    <property type="entry name" value="Nucleosome assembly protein"/>
    <property type="match status" value="1"/>
</dbReference>
<sequence length="318" mass="36632">MTDINNNEQDPLQNIGVGDEDSDAEDDDTAEDNPMADLPDYVAHRVEKLRGLNEKREEIMKDYLTERADLERKYAVILNPLYEERATIVNGEKDDEISAEVTRRGDSSSAHHNDAEPYVKGIPQFWLSTMSQEETISESLTEEDVDCLEHLENITCEDFADGKGFVLRFHFAPNDYFHDAVLVKTYDVPNLLLSDEPILKNVHGCKIQWKEGKSLTHRQIKKKQRGKGKNAGQVRTISKMEKKESFFHWFEPPAMPKMDEVDEEQADELEEFFDSDYEIAQAFRSHVIPSAVLWFTGEIMAQEMIHAIEDLRESEETD</sequence>
<dbReference type="OMA" id="AAECKQN"/>
<evidence type="ECO:0000313" key="5">
    <source>
        <dbReference type="Proteomes" id="UP000000759"/>
    </source>
</evidence>
<dbReference type="InterPro" id="IPR037231">
    <property type="entry name" value="NAP-like_sf"/>
</dbReference>
<comment type="similarity">
    <text evidence="1 2">Belongs to the nucleosome assembly protein (NAP) family.</text>
</comment>
<protein>
    <submittedName>
        <fullName evidence="4">Nucleosome assembly protein</fullName>
    </submittedName>
</protein>
<dbReference type="AlphaFoldDB" id="B7FQG1"/>
<dbReference type="PaxDb" id="2850-Phatr17779"/>
<dbReference type="FunCoup" id="B7FQG1">
    <property type="interactions" value="248"/>
</dbReference>
<dbReference type="PANTHER" id="PTHR11875">
    <property type="entry name" value="TESTIS-SPECIFIC Y-ENCODED PROTEIN"/>
    <property type="match status" value="1"/>
</dbReference>
<dbReference type="EMBL" id="CM000605">
    <property type="protein sequence ID" value="EEC51328.1"/>
    <property type="molecule type" value="Genomic_DNA"/>
</dbReference>
<reference evidence="5" key="2">
    <citation type="submission" date="2008-08" db="EMBL/GenBank/DDBJ databases">
        <authorList>
            <consortium name="Diatom Consortium"/>
            <person name="Grigoriev I."/>
            <person name="Grimwood J."/>
            <person name="Kuo A."/>
            <person name="Otillar R.P."/>
            <person name="Salamov A."/>
            <person name="Detter J.C."/>
            <person name="Lindquist E."/>
            <person name="Shapiro H."/>
            <person name="Lucas S."/>
            <person name="Glavina del Rio T."/>
            <person name="Pitluck S."/>
            <person name="Rokhsar D."/>
            <person name="Bowler C."/>
        </authorList>
    </citation>
    <scope>GENOME REANNOTATION</scope>
    <source>
        <strain evidence="5">CCAP 1055/1</strain>
    </source>
</reference>
<gene>
    <name evidence="4" type="primary">NAP</name>
    <name evidence="4" type="ORF">PHATRDRAFT_17779</name>
</gene>
<evidence type="ECO:0000313" key="4">
    <source>
        <dbReference type="EMBL" id="EEC51328.1"/>
    </source>
</evidence>
<evidence type="ECO:0000256" key="3">
    <source>
        <dbReference type="SAM" id="MobiDB-lite"/>
    </source>
</evidence>
<dbReference type="HOGENOM" id="CLU_038841_4_0_1"/>
<proteinExistence type="inferred from homology"/>
<reference evidence="4 5" key="1">
    <citation type="journal article" date="2008" name="Nature">
        <title>The Phaeodactylum genome reveals the evolutionary history of diatom genomes.</title>
        <authorList>
            <person name="Bowler C."/>
            <person name="Allen A.E."/>
            <person name="Badger J.H."/>
            <person name="Grimwood J."/>
            <person name="Jabbari K."/>
            <person name="Kuo A."/>
            <person name="Maheswari U."/>
            <person name="Martens C."/>
            <person name="Maumus F."/>
            <person name="Otillar R.P."/>
            <person name="Rayko E."/>
            <person name="Salamov A."/>
            <person name="Vandepoele K."/>
            <person name="Beszteri B."/>
            <person name="Gruber A."/>
            <person name="Heijde M."/>
            <person name="Katinka M."/>
            <person name="Mock T."/>
            <person name="Valentin K."/>
            <person name="Verret F."/>
            <person name="Berges J.A."/>
            <person name="Brownlee C."/>
            <person name="Cadoret J.P."/>
            <person name="Chiovitti A."/>
            <person name="Choi C.J."/>
            <person name="Coesel S."/>
            <person name="De Martino A."/>
            <person name="Detter J.C."/>
            <person name="Durkin C."/>
            <person name="Falciatore A."/>
            <person name="Fournet J."/>
            <person name="Haruta M."/>
            <person name="Huysman M.J."/>
            <person name="Jenkins B.D."/>
            <person name="Jiroutova K."/>
            <person name="Jorgensen R.E."/>
            <person name="Joubert Y."/>
            <person name="Kaplan A."/>
            <person name="Kroger N."/>
            <person name="Kroth P.G."/>
            <person name="La Roche J."/>
            <person name="Lindquist E."/>
            <person name="Lommer M."/>
            <person name="Martin-Jezequel V."/>
            <person name="Lopez P.J."/>
            <person name="Lucas S."/>
            <person name="Mangogna M."/>
            <person name="McGinnis K."/>
            <person name="Medlin L.K."/>
            <person name="Montsant A."/>
            <person name="Oudot-Le Secq M.P."/>
            <person name="Napoli C."/>
            <person name="Obornik M."/>
            <person name="Parker M.S."/>
            <person name="Petit J.L."/>
            <person name="Porcel B.M."/>
            <person name="Poulsen N."/>
            <person name="Robison M."/>
            <person name="Rychlewski L."/>
            <person name="Rynearson T.A."/>
            <person name="Schmutz J."/>
            <person name="Shapiro H."/>
            <person name="Siaut M."/>
            <person name="Stanley M."/>
            <person name="Sussman M.R."/>
            <person name="Taylor A.R."/>
            <person name="Vardi A."/>
            <person name="von Dassow P."/>
            <person name="Vyverman W."/>
            <person name="Willis A."/>
            <person name="Wyrwicz L.S."/>
            <person name="Rokhsar D.S."/>
            <person name="Weissenbach J."/>
            <person name="Armbrust E.V."/>
            <person name="Green B.R."/>
            <person name="Van de Peer Y."/>
            <person name="Grigoriev I.V."/>
        </authorList>
    </citation>
    <scope>NUCLEOTIDE SEQUENCE [LARGE SCALE GENOMIC DNA]</scope>
    <source>
        <strain evidence="4 5">CCAP 1055/1</strain>
    </source>
</reference>
<dbReference type="InParanoid" id="B7FQG1"/>
<dbReference type="Pfam" id="PF00956">
    <property type="entry name" value="NAP"/>
    <property type="match status" value="1"/>
</dbReference>
<dbReference type="Gene3D" id="1.20.5.1500">
    <property type="match status" value="1"/>
</dbReference>
<dbReference type="KEGG" id="pti:PHATRDRAFT_17779"/>
<dbReference type="GeneID" id="7196847"/>
<evidence type="ECO:0000256" key="2">
    <source>
        <dbReference type="RuleBase" id="RU003876"/>
    </source>
</evidence>
<keyword evidence="5" id="KW-1185">Reference proteome</keyword>
<dbReference type="STRING" id="556484.B7FQG1"/>
<name>B7FQG1_PHATC</name>
<feature type="region of interest" description="Disordered" evidence="3">
    <location>
        <begin position="1"/>
        <end position="36"/>
    </location>
</feature>
<dbReference type="GO" id="GO:0006334">
    <property type="term" value="P:nucleosome assembly"/>
    <property type="evidence" value="ECO:0007669"/>
    <property type="project" value="InterPro"/>
</dbReference>
<dbReference type="eggNOG" id="KOG1507">
    <property type="taxonomic scope" value="Eukaryota"/>
</dbReference>
<dbReference type="RefSeq" id="XP_002176865.1">
    <property type="nucleotide sequence ID" value="XM_002176829.1"/>
</dbReference>
<dbReference type="GO" id="GO:0005634">
    <property type="term" value="C:nucleus"/>
    <property type="evidence" value="ECO:0007669"/>
    <property type="project" value="InterPro"/>
</dbReference>
<evidence type="ECO:0000256" key="1">
    <source>
        <dbReference type="ARBA" id="ARBA00009947"/>
    </source>
</evidence>
<organism evidence="4 5">
    <name type="scientific">Phaeodactylum tricornutum (strain CCAP 1055/1)</name>
    <dbReference type="NCBI Taxonomy" id="556484"/>
    <lineage>
        <taxon>Eukaryota</taxon>
        <taxon>Sar</taxon>
        <taxon>Stramenopiles</taxon>
        <taxon>Ochrophyta</taxon>
        <taxon>Bacillariophyta</taxon>
        <taxon>Bacillariophyceae</taxon>
        <taxon>Bacillariophycidae</taxon>
        <taxon>Naviculales</taxon>
        <taxon>Phaeodactylaceae</taxon>
        <taxon>Phaeodactylum</taxon>
    </lineage>
</organism>
<dbReference type="SUPFAM" id="SSF143113">
    <property type="entry name" value="NAP-like"/>
    <property type="match status" value="1"/>
</dbReference>
<dbReference type="Proteomes" id="UP000000759">
    <property type="component" value="Chromosome 1"/>
</dbReference>
<dbReference type="InterPro" id="IPR002164">
    <property type="entry name" value="NAP_family"/>
</dbReference>
<feature type="compositionally biased region" description="Acidic residues" evidence="3">
    <location>
        <begin position="18"/>
        <end position="31"/>
    </location>
</feature>
<dbReference type="OrthoDB" id="27325at2759"/>
<accession>B7FQG1</accession>
<feature type="compositionally biased region" description="Polar residues" evidence="3">
    <location>
        <begin position="1"/>
        <end position="12"/>
    </location>
</feature>